<proteinExistence type="inferred from homology"/>
<dbReference type="RefSeq" id="WP_016456829.1">
    <property type="nucleotide sequence ID" value="NZ_KE150269.1"/>
</dbReference>
<dbReference type="GO" id="GO:0008324">
    <property type="term" value="F:monoatomic cation transmembrane transporter activity"/>
    <property type="evidence" value="ECO:0007669"/>
    <property type="project" value="InterPro"/>
</dbReference>
<dbReference type="PANTHER" id="PTHR34584:SF1">
    <property type="entry name" value="NA(+)_H(+) ANTIPORTER SUBUNIT E1"/>
    <property type="match status" value="1"/>
</dbReference>
<evidence type="ECO:0000256" key="3">
    <source>
        <dbReference type="ARBA" id="ARBA00022475"/>
    </source>
</evidence>
<dbReference type="GO" id="GO:0005886">
    <property type="term" value="C:plasma membrane"/>
    <property type="evidence" value="ECO:0007669"/>
    <property type="project" value="UniProtKB-SubCell"/>
</dbReference>
<feature type="transmembrane region" description="Helical" evidence="7">
    <location>
        <begin position="125"/>
        <end position="143"/>
    </location>
</feature>
<evidence type="ECO:0000256" key="7">
    <source>
        <dbReference type="SAM" id="Phobius"/>
    </source>
</evidence>
<sequence length="223" mass="24609">MEQESKTTGTLKAITPPRLPSLKDPGASLFHLVWLTLIWALLWGDFSFKTLFGGLVMTLIVMYALPMHRATNEKITVRPIALARLIVVFLLDVVKASAQITYAILTRKKLEAAIIRVHTRAESDIFLAVTSGFTAMVPGSIVIDAHRMTGMMYVHVFDVSGEDGLQKAHDTVIEQEERILRALASDQVLIEAGYVPSGSMRAGRLEKSAKDSYVPLNSKEASR</sequence>
<dbReference type="EMBL" id="AGZR01000009">
    <property type="protein sequence ID" value="EPD32454.1"/>
    <property type="molecule type" value="Genomic_DNA"/>
</dbReference>
<dbReference type="STRING" id="883161.HMPREF9306_02025"/>
<evidence type="ECO:0000313" key="9">
    <source>
        <dbReference type="Proteomes" id="UP000014417"/>
    </source>
</evidence>
<dbReference type="Proteomes" id="UP000014417">
    <property type="component" value="Unassembled WGS sequence"/>
</dbReference>
<reference evidence="8 9" key="1">
    <citation type="submission" date="2013-04" db="EMBL/GenBank/DDBJ databases">
        <title>The Genome Sequence of Propionimicrobium lymphophilum ACS-093-V-SCH5.</title>
        <authorList>
            <consortium name="The Broad Institute Genomics Platform"/>
            <person name="Earl A."/>
            <person name="Ward D."/>
            <person name="Feldgarden M."/>
            <person name="Gevers D."/>
            <person name="Saerens B."/>
            <person name="Vaneechoutte M."/>
            <person name="Walker B."/>
            <person name="Young S."/>
            <person name="Zeng Q."/>
            <person name="Gargeya S."/>
            <person name="Fitzgerald M."/>
            <person name="Haas B."/>
            <person name="Abouelleil A."/>
            <person name="Allen A.W."/>
            <person name="Alvarado L."/>
            <person name="Arachchi H.M."/>
            <person name="Berlin A.M."/>
            <person name="Chapman S.B."/>
            <person name="Gainer-Dewar J."/>
            <person name="Goldberg J."/>
            <person name="Griggs A."/>
            <person name="Gujja S."/>
            <person name="Hansen M."/>
            <person name="Howarth C."/>
            <person name="Imamovic A."/>
            <person name="Ireland A."/>
            <person name="Larimer J."/>
            <person name="McCowan C."/>
            <person name="Murphy C."/>
            <person name="Pearson M."/>
            <person name="Poon T.W."/>
            <person name="Priest M."/>
            <person name="Roberts A."/>
            <person name="Saif S."/>
            <person name="Shea T."/>
            <person name="Sisk P."/>
            <person name="Sykes S."/>
            <person name="Wortman J."/>
            <person name="Nusbaum C."/>
            <person name="Birren B."/>
        </authorList>
    </citation>
    <scope>NUCLEOTIDE SEQUENCE [LARGE SCALE GENOMIC DNA]</scope>
    <source>
        <strain evidence="8 9">ACS-093-V-SCH5</strain>
    </source>
</reference>
<keyword evidence="9" id="KW-1185">Reference proteome</keyword>
<feature type="transmembrane region" description="Helical" evidence="7">
    <location>
        <begin position="80"/>
        <end position="105"/>
    </location>
</feature>
<keyword evidence="5 7" id="KW-1133">Transmembrane helix</keyword>
<keyword evidence="3" id="KW-1003">Cell membrane</keyword>
<gene>
    <name evidence="8" type="ORF">HMPREF9306_02025</name>
</gene>
<evidence type="ECO:0000256" key="2">
    <source>
        <dbReference type="ARBA" id="ARBA00006228"/>
    </source>
</evidence>
<accession>S2WXE7</accession>
<dbReference type="HOGENOM" id="CLU_086615_0_1_11"/>
<name>S2WXE7_9ACTN</name>
<evidence type="ECO:0000256" key="5">
    <source>
        <dbReference type="ARBA" id="ARBA00022989"/>
    </source>
</evidence>
<dbReference type="NCBIfam" id="NF006521">
    <property type="entry name" value="PRK08965.1-5"/>
    <property type="match status" value="1"/>
</dbReference>
<comment type="similarity">
    <text evidence="2">Belongs to the CPA3 antiporters (TC 2.A.63) subunit E family.</text>
</comment>
<evidence type="ECO:0000256" key="6">
    <source>
        <dbReference type="ARBA" id="ARBA00023136"/>
    </source>
</evidence>
<dbReference type="InterPro" id="IPR002758">
    <property type="entry name" value="Cation_antiport_E"/>
</dbReference>
<protein>
    <recommendedName>
        <fullName evidence="10">Na+/H+ antiporter subunit E</fullName>
    </recommendedName>
</protein>
<keyword evidence="6 7" id="KW-0472">Membrane</keyword>
<comment type="subcellular location">
    <subcellularLocation>
        <location evidence="1">Cell membrane</location>
        <topology evidence="1">Multi-pass membrane protein</topology>
    </subcellularLocation>
</comment>
<dbReference type="PANTHER" id="PTHR34584">
    <property type="entry name" value="NA(+)/H(+) ANTIPORTER SUBUNIT E1"/>
    <property type="match status" value="1"/>
</dbReference>
<organism evidence="8 9">
    <name type="scientific">Propionimicrobium lymphophilum ACS-093-V-SCH5</name>
    <dbReference type="NCBI Taxonomy" id="883161"/>
    <lineage>
        <taxon>Bacteria</taxon>
        <taxon>Bacillati</taxon>
        <taxon>Actinomycetota</taxon>
        <taxon>Actinomycetes</taxon>
        <taxon>Propionibacteriales</taxon>
        <taxon>Propionibacteriaceae</taxon>
        <taxon>Propionimicrobium</taxon>
    </lineage>
</organism>
<evidence type="ECO:0000256" key="4">
    <source>
        <dbReference type="ARBA" id="ARBA00022692"/>
    </source>
</evidence>
<feature type="transmembrane region" description="Helical" evidence="7">
    <location>
        <begin position="26"/>
        <end position="44"/>
    </location>
</feature>
<keyword evidence="4 7" id="KW-0812">Transmembrane</keyword>
<evidence type="ECO:0008006" key="10">
    <source>
        <dbReference type="Google" id="ProtNLM"/>
    </source>
</evidence>
<dbReference type="Pfam" id="PF01899">
    <property type="entry name" value="MNHE"/>
    <property type="match status" value="1"/>
</dbReference>
<comment type="caution">
    <text evidence="8">The sequence shown here is derived from an EMBL/GenBank/DDBJ whole genome shotgun (WGS) entry which is preliminary data.</text>
</comment>
<evidence type="ECO:0000313" key="8">
    <source>
        <dbReference type="EMBL" id="EPD32454.1"/>
    </source>
</evidence>
<evidence type="ECO:0000256" key="1">
    <source>
        <dbReference type="ARBA" id="ARBA00004651"/>
    </source>
</evidence>
<dbReference type="AlphaFoldDB" id="S2WXE7"/>
<feature type="transmembrane region" description="Helical" evidence="7">
    <location>
        <begin position="50"/>
        <end position="68"/>
    </location>
</feature>